<dbReference type="PANTHER" id="PTHR43861">
    <property type="entry name" value="TRANS-ACONITATE 2-METHYLTRANSFERASE-RELATED"/>
    <property type="match status" value="1"/>
</dbReference>
<dbReference type="Proteomes" id="UP000319383">
    <property type="component" value="Chromosome"/>
</dbReference>
<protein>
    <submittedName>
        <fullName evidence="4">8-demethylnovobiocic acid C(8)-methyltransferase</fullName>
        <ecNumber evidence="4">2.1.1.284</ecNumber>
    </submittedName>
</protein>
<evidence type="ECO:0000256" key="2">
    <source>
        <dbReference type="ARBA" id="ARBA00022679"/>
    </source>
</evidence>
<evidence type="ECO:0000256" key="1">
    <source>
        <dbReference type="ARBA" id="ARBA00022603"/>
    </source>
</evidence>
<evidence type="ECO:0000313" key="5">
    <source>
        <dbReference type="Proteomes" id="UP000319383"/>
    </source>
</evidence>
<dbReference type="EMBL" id="CP036276">
    <property type="protein sequence ID" value="QDU42092.1"/>
    <property type="molecule type" value="Genomic_DNA"/>
</dbReference>
<dbReference type="PANTHER" id="PTHR43861:SF1">
    <property type="entry name" value="TRANS-ACONITATE 2-METHYLTRANSFERASE"/>
    <property type="match status" value="1"/>
</dbReference>
<dbReference type="GO" id="GO:0102526">
    <property type="term" value="F:8-demethylnovobiocic acid C8-methyltransferase activity"/>
    <property type="evidence" value="ECO:0007669"/>
    <property type="project" value="UniProtKB-EC"/>
</dbReference>
<keyword evidence="1 4" id="KW-0489">Methyltransferase</keyword>
<keyword evidence="2 4" id="KW-0808">Transferase</keyword>
<dbReference type="AlphaFoldDB" id="A0A517ZI04"/>
<reference evidence="4 5" key="1">
    <citation type="submission" date="2019-02" db="EMBL/GenBank/DDBJ databases">
        <title>Deep-cultivation of Planctomycetes and their phenomic and genomic characterization uncovers novel biology.</title>
        <authorList>
            <person name="Wiegand S."/>
            <person name="Jogler M."/>
            <person name="Boedeker C."/>
            <person name="Pinto D."/>
            <person name="Vollmers J."/>
            <person name="Rivas-Marin E."/>
            <person name="Kohn T."/>
            <person name="Peeters S.H."/>
            <person name="Heuer A."/>
            <person name="Rast P."/>
            <person name="Oberbeckmann S."/>
            <person name="Bunk B."/>
            <person name="Jeske O."/>
            <person name="Meyerdierks A."/>
            <person name="Storesund J.E."/>
            <person name="Kallscheuer N."/>
            <person name="Luecker S."/>
            <person name="Lage O.M."/>
            <person name="Pohl T."/>
            <person name="Merkel B.J."/>
            <person name="Hornburger P."/>
            <person name="Mueller R.-W."/>
            <person name="Bruemmer F."/>
            <person name="Labrenz M."/>
            <person name="Spormann A.M."/>
            <person name="Op den Camp H."/>
            <person name="Overmann J."/>
            <person name="Amann R."/>
            <person name="Jetten M.S.M."/>
            <person name="Mascher T."/>
            <person name="Medema M.H."/>
            <person name="Devos D.P."/>
            <person name="Kaster A.-K."/>
            <person name="Ovreas L."/>
            <person name="Rohde M."/>
            <person name="Galperin M.Y."/>
            <person name="Jogler C."/>
        </authorList>
    </citation>
    <scope>NUCLEOTIDE SEQUENCE [LARGE SCALE GENOMIC DNA]</scope>
    <source>
        <strain evidence="4 5">Mal52</strain>
    </source>
</reference>
<name>A0A517ZI04_9PLAN</name>
<dbReference type="InterPro" id="IPR041698">
    <property type="entry name" value="Methyltransf_25"/>
</dbReference>
<dbReference type="Pfam" id="PF13649">
    <property type="entry name" value="Methyltransf_25"/>
    <property type="match status" value="1"/>
</dbReference>
<evidence type="ECO:0000259" key="3">
    <source>
        <dbReference type="Pfam" id="PF13649"/>
    </source>
</evidence>
<keyword evidence="5" id="KW-1185">Reference proteome</keyword>
<accession>A0A517ZI04</accession>
<sequence length="246" mass="27501">MTTDYDPIAEQYQLSKQQPWRRYIESYGLLDLAGDLAGKAVVDLACGEGFYSRLLKHGGAQRVLGVDSSQGMIDLARKQEVEQQAGIEYQLSDVREMGHAGEFDLAVAAWLLNYASTTEQLEAMCQAVSGCLKPGGRFVTINSSPLIDWLTIPSYRKYGFEALFGNEMRPGAPITWKFYLENETFDIENYYLSQSAHEEALRGAGFSEINWRPLRVSAEGTAAYEAGYWDTFLTVQPVVFIECVKG</sequence>
<dbReference type="RefSeq" id="WP_145374129.1">
    <property type="nucleotide sequence ID" value="NZ_CP036276.1"/>
</dbReference>
<dbReference type="GO" id="GO:0032259">
    <property type="term" value="P:methylation"/>
    <property type="evidence" value="ECO:0007669"/>
    <property type="project" value="UniProtKB-KW"/>
</dbReference>
<organism evidence="4 5">
    <name type="scientific">Symmachiella dynata</name>
    <dbReference type="NCBI Taxonomy" id="2527995"/>
    <lineage>
        <taxon>Bacteria</taxon>
        <taxon>Pseudomonadati</taxon>
        <taxon>Planctomycetota</taxon>
        <taxon>Planctomycetia</taxon>
        <taxon>Planctomycetales</taxon>
        <taxon>Planctomycetaceae</taxon>
        <taxon>Symmachiella</taxon>
    </lineage>
</organism>
<dbReference type="KEGG" id="sdyn:Mal52_05470"/>
<dbReference type="InterPro" id="IPR029063">
    <property type="entry name" value="SAM-dependent_MTases_sf"/>
</dbReference>
<dbReference type="CDD" id="cd02440">
    <property type="entry name" value="AdoMet_MTases"/>
    <property type="match status" value="1"/>
</dbReference>
<proteinExistence type="predicted"/>
<evidence type="ECO:0000313" key="4">
    <source>
        <dbReference type="EMBL" id="QDU42092.1"/>
    </source>
</evidence>
<gene>
    <name evidence="4" type="primary">novO</name>
    <name evidence="4" type="ORF">Mal52_05470</name>
</gene>
<dbReference type="EC" id="2.1.1.284" evidence="4"/>
<feature type="domain" description="Methyltransferase" evidence="3">
    <location>
        <begin position="41"/>
        <end position="136"/>
    </location>
</feature>
<dbReference type="Gene3D" id="3.40.50.150">
    <property type="entry name" value="Vaccinia Virus protein VP39"/>
    <property type="match status" value="1"/>
</dbReference>
<dbReference type="SUPFAM" id="SSF53335">
    <property type="entry name" value="S-adenosyl-L-methionine-dependent methyltransferases"/>
    <property type="match status" value="1"/>
</dbReference>